<feature type="signal peptide" evidence="1">
    <location>
        <begin position="1"/>
        <end position="21"/>
    </location>
</feature>
<reference evidence="2 3" key="1">
    <citation type="submission" date="2014-06" db="EMBL/GenBank/DDBJ databases">
        <authorList>
            <person name="Swart Estienne"/>
        </authorList>
    </citation>
    <scope>NUCLEOTIDE SEQUENCE [LARGE SCALE GENOMIC DNA]</scope>
    <source>
        <strain evidence="2 3">130c</strain>
    </source>
</reference>
<gene>
    <name evidence="2" type="primary">Contig12326.g13160</name>
    <name evidence="2" type="ORF">STYLEM_13116</name>
</gene>
<accession>A0A078APJ3</accession>
<dbReference type="AlphaFoldDB" id="A0A078APJ3"/>
<dbReference type="InParanoid" id="A0A078APJ3"/>
<keyword evidence="1" id="KW-0732">Signal</keyword>
<sequence>MRKITTTAILSLIATTSTIQAQGCWKHAYGRGAGKVITDCHDNEDKNGALCYPKCRDGYHGVGPVCWGRCPGGYTDTGVDCLKPKSYGRGAGYPLWDHKKCNHHHSQGCEKWGAIWYPKCNDGFHNAACCICSPNCPHGFTDIGVSCQKPTYGRTAGKPLHCSQGLEMSGALCYPPCKAGYHGNGPLCWQACPPGWHNCGAMCTPTSDACTSSVLNIVQNVIETGAEVAIGAFTGEADLPAIINGAGSTAQSLTQARCPKPQNLYIQVQTPAYPEFLNVQSPFYSDYFRPQYGIYFEGFPLVQQFFSDDDFNFLTDVQSSSKGNANIYDGSDEFTPFVSQEYHPIYYPTNEFRDGYFDY</sequence>
<dbReference type="Proteomes" id="UP000039865">
    <property type="component" value="Unassembled WGS sequence"/>
</dbReference>
<dbReference type="PANTHER" id="PTHR34859">
    <property type="entry name" value="UNNAMED PRODUCT"/>
    <property type="match status" value="1"/>
</dbReference>
<proteinExistence type="predicted"/>
<evidence type="ECO:0000313" key="3">
    <source>
        <dbReference type="Proteomes" id="UP000039865"/>
    </source>
</evidence>
<evidence type="ECO:0000313" key="2">
    <source>
        <dbReference type="EMBL" id="CDW84059.1"/>
    </source>
</evidence>
<dbReference type="EMBL" id="CCKQ01012443">
    <property type="protein sequence ID" value="CDW84059.1"/>
    <property type="molecule type" value="Genomic_DNA"/>
</dbReference>
<feature type="chain" id="PRO_5001729630" evidence="1">
    <location>
        <begin position="22"/>
        <end position="359"/>
    </location>
</feature>
<name>A0A078APJ3_STYLE</name>
<dbReference type="PANTHER" id="PTHR34859:SF2">
    <property type="entry name" value="LYSM DOMAIN-CONTAINING PROTEIN"/>
    <property type="match status" value="1"/>
</dbReference>
<organism evidence="2 3">
    <name type="scientific">Stylonychia lemnae</name>
    <name type="common">Ciliate</name>
    <dbReference type="NCBI Taxonomy" id="5949"/>
    <lineage>
        <taxon>Eukaryota</taxon>
        <taxon>Sar</taxon>
        <taxon>Alveolata</taxon>
        <taxon>Ciliophora</taxon>
        <taxon>Intramacronucleata</taxon>
        <taxon>Spirotrichea</taxon>
        <taxon>Stichotrichia</taxon>
        <taxon>Sporadotrichida</taxon>
        <taxon>Oxytrichidae</taxon>
        <taxon>Stylonychinae</taxon>
        <taxon>Stylonychia</taxon>
    </lineage>
</organism>
<dbReference type="OrthoDB" id="310692at2759"/>
<protein>
    <submittedName>
        <fullName evidence="2">Uncharacterized protein</fullName>
    </submittedName>
</protein>
<evidence type="ECO:0000256" key="1">
    <source>
        <dbReference type="SAM" id="SignalP"/>
    </source>
</evidence>
<keyword evidence="3" id="KW-1185">Reference proteome</keyword>